<organism evidence="1 2">
    <name type="scientific">Candidatus Kaiserbacteria bacterium GWA2_50_9</name>
    <dbReference type="NCBI Taxonomy" id="1798474"/>
    <lineage>
        <taxon>Bacteria</taxon>
        <taxon>Candidatus Kaiseribacteriota</taxon>
    </lineage>
</organism>
<accession>A0A1F6BSV2</accession>
<dbReference type="AlphaFoldDB" id="A0A1F6BSV2"/>
<comment type="caution">
    <text evidence="1">The sequence shown here is derived from an EMBL/GenBank/DDBJ whole genome shotgun (WGS) entry which is preliminary data.</text>
</comment>
<proteinExistence type="predicted"/>
<dbReference type="Proteomes" id="UP000179014">
    <property type="component" value="Unassembled WGS sequence"/>
</dbReference>
<gene>
    <name evidence="1" type="ORF">A2118_00815</name>
</gene>
<reference evidence="1 2" key="1">
    <citation type="journal article" date="2016" name="Nat. Commun.">
        <title>Thousands of microbial genomes shed light on interconnected biogeochemical processes in an aquifer system.</title>
        <authorList>
            <person name="Anantharaman K."/>
            <person name="Brown C.T."/>
            <person name="Hug L.A."/>
            <person name="Sharon I."/>
            <person name="Castelle C.J."/>
            <person name="Probst A.J."/>
            <person name="Thomas B.C."/>
            <person name="Singh A."/>
            <person name="Wilkins M.J."/>
            <person name="Karaoz U."/>
            <person name="Brodie E.L."/>
            <person name="Williams K.H."/>
            <person name="Hubbard S.S."/>
            <person name="Banfield J.F."/>
        </authorList>
    </citation>
    <scope>NUCLEOTIDE SEQUENCE [LARGE SCALE GENOMIC DNA]</scope>
</reference>
<name>A0A1F6BSV2_9BACT</name>
<dbReference type="EMBL" id="MFKN01000037">
    <property type="protein sequence ID" value="OGG39908.1"/>
    <property type="molecule type" value="Genomic_DNA"/>
</dbReference>
<evidence type="ECO:0000313" key="1">
    <source>
        <dbReference type="EMBL" id="OGG39908.1"/>
    </source>
</evidence>
<evidence type="ECO:0000313" key="2">
    <source>
        <dbReference type="Proteomes" id="UP000179014"/>
    </source>
</evidence>
<protein>
    <submittedName>
        <fullName evidence="1">Uncharacterized protein</fullName>
    </submittedName>
</protein>
<sequence>MTGGSGIEDAAIELLQKGSLPISELIDGIDALRHGVTRQGVYRVLRKLKLEEKIVIHGKSVSLNIQWLRKMSEYFSVAQYYYSPKHDNPNFFLNLKEHEKVSLTFKTLLDLDIFASHVIHMLAEIIGEHEPVFVFNPHEFFSYGRPESEKMLFEAMQEMKKQVFILSSHENPLDLALKKQFDGTRVQYHIVPIVPFDKGNYYFNVYGDYLLEITLDKNITAALEAFYVKTPVFDEQAEKELFEIFAHKSRHKLVITRNKKKTDTYKKFFSKYFYTLQENRG</sequence>